<feature type="site" description="Transition state stabilizer" evidence="7">
    <location>
        <position position="18"/>
    </location>
</feature>
<reference evidence="8 9" key="1">
    <citation type="submission" date="2021-05" db="EMBL/GenBank/DDBJ databases">
        <title>The draft genome of Geobacter chapellei DSM 13688.</title>
        <authorList>
            <person name="Xu Z."/>
            <person name="Masuda Y."/>
            <person name="Itoh H."/>
            <person name="Senoo K."/>
        </authorList>
    </citation>
    <scope>NUCLEOTIDE SEQUENCE [LARGE SCALE GENOMIC DNA]</scope>
    <source>
        <strain evidence="8 9">DSM 13688</strain>
    </source>
</reference>
<feature type="site" description="Transition state stabilizer" evidence="7">
    <location>
        <position position="25"/>
    </location>
</feature>
<dbReference type="PANTHER" id="PTHR32125">
    <property type="entry name" value="2-C-METHYL-D-ERYTHRITOL 4-PHOSPHATE CYTIDYLYLTRANSFERASE, CHLOROPLASTIC"/>
    <property type="match status" value="1"/>
</dbReference>
<dbReference type="EMBL" id="JAHDYS010000004">
    <property type="protein sequence ID" value="MBT1071316.1"/>
    <property type="molecule type" value="Genomic_DNA"/>
</dbReference>
<dbReference type="InterPro" id="IPR050088">
    <property type="entry name" value="IspD/TarI_cytidylyltransf_bact"/>
</dbReference>
<dbReference type="EC" id="2.7.7.60" evidence="7"/>
<evidence type="ECO:0000256" key="5">
    <source>
        <dbReference type="ARBA" id="ARBA00022695"/>
    </source>
</evidence>
<feature type="site" description="Positions MEP for the nucleophilic attack" evidence="7">
    <location>
        <position position="216"/>
    </location>
</feature>
<evidence type="ECO:0000256" key="3">
    <source>
        <dbReference type="ARBA" id="ARBA00009789"/>
    </source>
</evidence>
<dbReference type="GO" id="GO:0050518">
    <property type="term" value="F:2-C-methyl-D-erythritol 4-phosphate cytidylyltransferase activity"/>
    <property type="evidence" value="ECO:0007669"/>
    <property type="project" value="UniProtKB-EC"/>
</dbReference>
<evidence type="ECO:0000256" key="1">
    <source>
        <dbReference type="ARBA" id="ARBA00001282"/>
    </source>
</evidence>
<dbReference type="InterPro" id="IPR034683">
    <property type="entry name" value="IspD/TarI"/>
</dbReference>
<keyword evidence="9" id="KW-1185">Reference proteome</keyword>
<dbReference type="CDD" id="cd02516">
    <property type="entry name" value="CDP-ME_synthetase"/>
    <property type="match status" value="1"/>
</dbReference>
<dbReference type="Pfam" id="PF01128">
    <property type="entry name" value="IspD"/>
    <property type="match status" value="1"/>
</dbReference>
<dbReference type="InterPro" id="IPR001228">
    <property type="entry name" value="IspD"/>
</dbReference>
<dbReference type="InterPro" id="IPR029044">
    <property type="entry name" value="Nucleotide-diphossugar_trans"/>
</dbReference>
<protein>
    <recommendedName>
        <fullName evidence="7">2-C-methyl-D-erythritol 4-phosphate cytidylyltransferase</fullName>
        <ecNumber evidence="7">2.7.7.60</ecNumber>
    </recommendedName>
    <alternativeName>
        <fullName evidence="7">4-diphosphocytidyl-2C-methyl-D-erythritol synthase</fullName>
    </alternativeName>
    <alternativeName>
        <fullName evidence="7">MEP cytidylyltransferase</fullName>
        <shortName evidence="7">MCT</shortName>
    </alternativeName>
</protein>
<evidence type="ECO:0000313" key="8">
    <source>
        <dbReference type="EMBL" id="MBT1071316.1"/>
    </source>
</evidence>
<comment type="similarity">
    <text evidence="3 7">Belongs to the IspD/TarI cytidylyltransferase family. IspD subfamily.</text>
</comment>
<dbReference type="HAMAP" id="MF_00108">
    <property type="entry name" value="IspD"/>
    <property type="match status" value="1"/>
</dbReference>
<feature type="site" description="Positions MEP for the nucleophilic attack" evidence="7">
    <location>
        <position position="160"/>
    </location>
</feature>
<gene>
    <name evidence="7 8" type="primary">ispD</name>
    <name evidence="8" type="ORF">KJB30_05960</name>
</gene>
<dbReference type="Gene3D" id="3.90.550.10">
    <property type="entry name" value="Spore Coat Polysaccharide Biosynthesis Protein SpsA, Chain A"/>
    <property type="match status" value="1"/>
</dbReference>
<dbReference type="InterPro" id="IPR018294">
    <property type="entry name" value="ISPD_synthase_CS"/>
</dbReference>
<comment type="caution">
    <text evidence="8">The sequence shown here is derived from an EMBL/GenBank/DDBJ whole genome shotgun (WGS) entry which is preliminary data.</text>
</comment>
<comment type="pathway">
    <text evidence="2 7">Isoprenoid biosynthesis; isopentenyl diphosphate biosynthesis via DXP pathway; isopentenyl diphosphate from 1-deoxy-D-xylulose 5-phosphate: step 2/6.</text>
</comment>
<dbReference type="NCBIfam" id="TIGR00453">
    <property type="entry name" value="ispD"/>
    <property type="match status" value="1"/>
</dbReference>
<keyword evidence="6 7" id="KW-0414">Isoprene biosynthesis</keyword>
<dbReference type="SUPFAM" id="SSF53448">
    <property type="entry name" value="Nucleotide-diphospho-sugar transferases"/>
    <property type="match status" value="1"/>
</dbReference>
<keyword evidence="4 7" id="KW-0808">Transferase</keyword>
<dbReference type="PROSITE" id="PS01295">
    <property type="entry name" value="ISPD"/>
    <property type="match status" value="1"/>
</dbReference>
<organism evidence="8 9">
    <name type="scientific">Pelotalea chapellei</name>
    <dbReference type="NCBI Taxonomy" id="44671"/>
    <lineage>
        <taxon>Bacteria</taxon>
        <taxon>Pseudomonadati</taxon>
        <taxon>Thermodesulfobacteriota</taxon>
        <taxon>Desulfuromonadia</taxon>
        <taxon>Geobacterales</taxon>
        <taxon>Geobacteraceae</taxon>
        <taxon>Pelotalea</taxon>
    </lineage>
</organism>
<dbReference type="Proteomes" id="UP000784128">
    <property type="component" value="Unassembled WGS sequence"/>
</dbReference>
<accession>A0ABS5U6N6</accession>
<name>A0ABS5U6N6_9BACT</name>
<comment type="function">
    <text evidence="7">Catalyzes the formation of 4-diphosphocytidyl-2-C-methyl-D-erythritol from CTP and 2-C-methyl-D-erythritol 4-phosphate (MEP).</text>
</comment>
<evidence type="ECO:0000256" key="6">
    <source>
        <dbReference type="ARBA" id="ARBA00023229"/>
    </source>
</evidence>
<keyword evidence="5 7" id="KW-0548">Nucleotidyltransferase</keyword>
<dbReference type="PANTHER" id="PTHR32125:SF4">
    <property type="entry name" value="2-C-METHYL-D-ERYTHRITOL 4-PHOSPHATE CYTIDYLYLTRANSFERASE, CHLOROPLASTIC"/>
    <property type="match status" value="1"/>
</dbReference>
<dbReference type="RefSeq" id="WP_214297026.1">
    <property type="nucleotide sequence ID" value="NZ_JAHDYS010000004.1"/>
</dbReference>
<evidence type="ECO:0000313" key="9">
    <source>
        <dbReference type="Proteomes" id="UP000784128"/>
    </source>
</evidence>
<evidence type="ECO:0000256" key="2">
    <source>
        <dbReference type="ARBA" id="ARBA00004787"/>
    </source>
</evidence>
<sequence length="240" mass="25862">MNAVKAFALIPAAGMGKRMGASINKQYLLLDGRPILAHTLSVFEKCPLITGICLVTPADEIPYCREEVVKAGNFSKVIEIVPGGKERQNSVMNGLVALERHASAGDVILIHDGVRPFISADLLQQSIDVARSNDGALVAVPAKDTIKTVINGIVVDTPARETLWQAQTPQSFRFSVIHEAHRKAELDCFLGTDDASLVERSSGKVRIVRGDYHNIKITTPEDLVLAEAFLAAQVQNGAPS</sequence>
<evidence type="ECO:0000256" key="7">
    <source>
        <dbReference type="HAMAP-Rule" id="MF_00108"/>
    </source>
</evidence>
<proteinExistence type="inferred from homology"/>
<evidence type="ECO:0000256" key="4">
    <source>
        <dbReference type="ARBA" id="ARBA00022679"/>
    </source>
</evidence>
<comment type="catalytic activity">
    <reaction evidence="1 7">
        <text>2-C-methyl-D-erythritol 4-phosphate + CTP + H(+) = 4-CDP-2-C-methyl-D-erythritol + diphosphate</text>
        <dbReference type="Rhea" id="RHEA:13429"/>
        <dbReference type="ChEBI" id="CHEBI:15378"/>
        <dbReference type="ChEBI" id="CHEBI:33019"/>
        <dbReference type="ChEBI" id="CHEBI:37563"/>
        <dbReference type="ChEBI" id="CHEBI:57823"/>
        <dbReference type="ChEBI" id="CHEBI:58262"/>
        <dbReference type="EC" id="2.7.7.60"/>
    </reaction>
</comment>